<gene>
    <name evidence="2" type="ORF">A4A58_24645</name>
</gene>
<keyword evidence="3" id="KW-1185">Reference proteome</keyword>
<feature type="chain" id="PRO_5007825308" description="SGNH/GDSL hydrolase family protein" evidence="1">
    <location>
        <begin position="31"/>
        <end position="718"/>
    </location>
</feature>
<dbReference type="SUPFAM" id="SSF52266">
    <property type="entry name" value="SGNH hydrolase"/>
    <property type="match status" value="1"/>
</dbReference>
<organism evidence="2 3">
    <name type="scientific">Tardiphaga robiniae</name>
    <dbReference type="NCBI Taxonomy" id="943830"/>
    <lineage>
        <taxon>Bacteria</taxon>
        <taxon>Pseudomonadati</taxon>
        <taxon>Pseudomonadota</taxon>
        <taxon>Alphaproteobacteria</taxon>
        <taxon>Hyphomicrobiales</taxon>
        <taxon>Nitrobacteraceae</taxon>
        <taxon>Tardiphaga</taxon>
    </lineage>
</organism>
<reference evidence="2 3" key="1">
    <citation type="submission" date="2016-03" db="EMBL/GenBank/DDBJ databases">
        <title>Microsymbionts genomes from the relict species Vavilovia formosa (Stev.) Fed.</title>
        <authorList>
            <person name="Kopat V."/>
            <person name="Chirak E."/>
            <person name="Kimeklis A."/>
            <person name="Andronov E."/>
        </authorList>
    </citation>
    <scope>NUCLEOTIDE SEQUENCE [LARGE SCALE GENOMIC DNA]</scope>
    <source>
        <strain evidence="2 3">Vaf07</strain>
    </source>
</reference>
<dbReference type="RefSeq" id="WP_068731534.1">
    <property type="nucleotide sequence ID" value="NZ_LVYV01000006.1"/>
</dbReference>
<evidence type="ECO:0008006" key="4">
    <source>
        <dbReference type="Google" id="ProtNLM"/>
    </source>
</evidence>
<dbReference type="InterPro" id="IPR037460">
    <property type="entry name" value="SEST-like"/>
</dbReference>
<dbReference type="AlphaFoldDB" id="A0A161QRQ8"/>
<evidence type="ECO:0000313" key="2">
    <source>
        <dbReference type="EMBL" id="KZD24044.1"/>
    </source>
</evidence>
<dbReference type="EMBL" id="LVYV01000006">
    <property type="protein sequence ID" value="KZD24044.1"/>
    <property type="molecule type" value="Genomic_DNA"/>
</dbReference>
<evidence type="ECO:0000256" key="1">
    <source>
        <dbReference type="SAM" id="SignalP"/>
    </source>
</evidence>
<feature type="signal peptide" evidence="1">
    <location>
        <begin position="1"/>
        <end position="30"/>
    </location>
</feature>
<dbReference type="PANTHER" id="PTHR37981:SF1">
    <property type="entry name" value="SGNH HYDROLASE-TYPE ESTERASE DOMAIN-CONTAINING PROTEIN"/>
    <property type="match status" value="1"/>
</dbReference>
<dbReference type="PANTHER" id="PTHR37981">
    <property type="entry name" value="LIPASE 2"/>
    <property type="match status" value="1"/>
</dbReference>
<dbReference type="Proteomes" id="UP000076574">
    <property type="component" value="Unassembled WGS sequence"/>
</dbReference>
<name>A0A161QRQ8_9BRAD</name>
<keyword evidence="1" id="KW-0732">Signal</keyword>
<protein>
    <recommendedName>
        <fullName evidence="4">SGNH/GDSL hydrolase family protein</fullName>
    </recommendedName>
</protein>
<sequence length="718" mass="78878">MKLLVTFVVGATTLLVSSFGHLSLSHGAHAADLLWQVESPFRFFKNAASFAMYERGYPAARNEMVLPPADVVWRTERRLNDPDCRDMTSPTSCADTARARYDRSRLGWASQTVDAVCYDSRQGRYLASCDRRYSWGTAKEDYVLPDAHTVLIRLSPERIAEAGAYDCVWSWTPRRPGSRTETTTQSCATPLKITRLPYAVDRSLSGASVQVRLPDGRTLNDPQVVVEDLFIVALGDSFASGESNPDVPVTFSAVREMVYDPTLMREEMATRSTAKSLQKLTPAAPVGSFDYKNLPRRKLADEEQELYFPLASAQFDKAFNAANPRWLSPDCHRSQYGYPFRVGLQLSLENPHRSVTLVSLACTGSEVTEGLFLEKKAREGAGNAMVRSQLDQLADLICKSPAGRTQRATYNLPTYASGSVQVANMPVTKSWCAPNERKRPIDTLLLSIGGNDVGFSPLMVYAMTESAGDLAPIANLLGKQIRFSPQVSRAYMEQLDERMVALRDALRDGFGVAPAKVLQTAYEPIQFDETGALCGAQPTLGLDVHKKLSLSRERLAETVSFLNDFFTRTACITNGRGGGCPALATGAGTGFQLITDHQSEFAKRGLCARDPKRPQADGEAMAMPRRWIGKEDFTPYSPAAYLPYASRWRLFRTPNDAFLTANVHAVGFTQFDILQPVYAAMYSGAVHPTAEGHAIVADHVVRHVRAAVGKPSPGVGGR</sequence>
<accession>A0A161QRQ8</accession>
<proteinExistence type="predicted"/>
<dbReference type="InterPro" id="IPR036514">
    <property type="entry name" value="SGNH_hydro_sf"/>
</dbReference>
<evidence type="ECO:0000313" key="3">
    <source>
        <dbReference type="Proteomes" id="UP000076574"/>
    </source>
</evidence>
<dbReference type="GO" id="GO:0016788">
    <property type="term" value="F:hydrolase activity, acting on ester bonds"/>
    <property type="evidence" value="ECO:0007669"/>
    <property type="project" value="InterPro"/>
</dbReference>
<dbReference type="OrthoDB" id="7583701at2"/>
<comment type="caution">
    <text evidence="2">The sequence shown here is derived from an EMBL/GenBank/DDBJ whole genome shotgun (WGS) entry which is preliminary data.</text>
</comment>
<dbReference type="Gene3D" id="3.40.50.1110">
    <property type="entry name" value="SGNH hydrolase"/>
    <property type="match status" value="1"/>
</dbReference>
<dbReference type="GO" id="GO:0006629">
    <property type="term" value="P:lipid metabolic process"/>
    <property type="evidence" value="ECO:0007669"/>
    <property type="project" value="TreeGrafter"/>
</dbReference>
<dbReference type="STRING" id="943830.A4A58_24645"/>